<evidence type="ECO:0000256" key="1">
    <source>
        <dbReference type="ARBA" id="ARBA00007824"/>
    </source>
</evidence>
<dbReference type="PROSITE" id="PS51934">
    <property type="entry name" value="LRAT"/>
    <property type="match status" value="5"/>
</dbReference>
<dbReference type="InterPro" id="IPR007053">
    <property type="entry name" value="LRAT_dom"/>
</dbReference>
<evidence type="ECO:0000256" key="4">
    <source>
        <dbReference type="ARBA" id="ARBA00023098"/>
    </source>
</evidence>
<reference evidence="6 7" key="1">
    <citation type="journal article" date="2020" name="Nature">
        <title>Six reference-quality genomes reveal evolution of bat adaptations.</title>
        <authorList>
            <person name="Jebb D."/>
            <person name="Huang Z."/>
            <person name="Pippel M."/>
            <person name="Hughes G.M."/>
            <person name="Lavrichenko K."/>
            <person name="Devanna P."/>
            <person name="Winkler S."/>
            <person name="Jermiin L.S."/>
            <person name="Skirmuntt E.C."/>
            <person name="Katzourakis A."/>
            <person name="Burkitt-Gray L."/>
            <person name="Ray D.A."/>
            <person name="Sullivan K.A.M."/>
            <person name="Roscito J.G."/>
            <person name="Kirilenko B.M."/>
            <person name="Davalos L.M."/>
            <person name="Corthals A.P."/>
            <person name="Power M.L."/>
            <person name="Jones G."/>
            <person name="Ransome R.D."/>
            <person name="Dechmann D.K.N."/>
            <person name="Locatelli A.G."/>
            <person name="Puechmaille S.J."/>
            <person name="Fedrigo O."/>
            <person name="Jarvis E.D."/>
            <person name="Hiller M."/>
            <person name="Vernes S.C."/>
            <person name="Myers E.W."/>
            <person name="Teeling E.C."/>
        </authorList>
    </citation>
    <scope>NUCLEOTIDE SEQUENCE [LARGE SCALE GENOMIC DNA]</scope>
    <source>
        <strain evidence="6">MPipKuh1</strain>
        <tissue evidence="6">Flight muscle</tissue>
    </source>
</reference>
<comment type="caution">
    <text evidence="6">The sequence shown here is derived from an EMBL/GenBank/DDBJ whole genome shotgun (WGS) entry which is preliminary data.</text>
</comment>
<keyword evidence="4" id="KW-0443">Lipid metabolism</keyword>
<feature type="domain" description="LRAT" evidence="5">
    <location>
        <begin position="13"/>
        <end position="123"/>
    </location>
</feature>
<dbReference type="Pfam" id="PF04970">
    <property type="entry name" value="LRAT"/>
    <property type="match status" value="5"/>
</dbReference>
<evidence type="ECO:0000313" key="6">
    <source>
        <dbReference type="EMBL" id="KAF6279518.1"/>
    </source>
</evidence>
<feature type="domain" description="LRAT" evidence="5">
    <location>
        <begin position="499"/>
        <end position="599"/>
    </location>
</feature>
<evidence type="ECO:0000256" key="2">
    <source>
        <dbReference type="ARBA" id="ARBA00022679"/>
    </source>
</evidence>
<dbReference type="GO" id="GO:0005737">
    <property type="term" value="C:cytoplasm"/>
    <property type="evidence" value="ECO:0007669"/>
    <property type="project" value="TreeGrafter"/>
</dbReference>
<dbReference type="Proteomes" id="UP000558488">
    <property type="component" value="Unassembled WGS sequence"/>
</dbReference>
<accession>A0A7J7RTR0</accession>
<gene>
    <name evidence="6" type="ORF">mPipKuh1_014610</name>
</gene>
<evidence type="ECO:0000313" key="7">
    <source>
        <dbReference type="Proteomes" id="UP000558488"/>
    </source>
</evidence>
<keyword evidence="3" id="KW-0378">Hydrolase</keyword>
<dbReference type="GO" id="GO:0008970">
    <property type="term" value="F:phospholipase A1 activity"/>
    <property type="evidence" value="ECO:0007669"/>
    <property type="project" value="TreeGrafter"/>
</dbReference>
<comment type="similarity">
    <text evidence="1">Belongs to the H-rev107 family.</text>
</comment>
<dbReference type="GO" id="GO:0004623">
    <property type="term" value="F:phospholipase A2 activity"/>
    <property type="evidence" value="ECO:0007669"/>
    <property type="project" value="TreeGrafter"/>
</dbReference>
<feature type="domain" description="LRAT" evidence="5">
    <location>
        <begin position="373"/>
        <end position="489"/>
    </location>
</feature>
<evidence type="ECO:0000259" key="5">
    <source>
        <dbReference type="PROSITE" id="PS51934"/>
    </source>
</evidence>
<name>A0A7J7RTR0_PIPKU</name>
<keyword evidence="7" id="KW-1185">Reference proteome</keyword>
<feature type="domain" description="LRAT" evidence="5">
    <location>
        <begin position="253"/>
        <end position="363"/>
    </location>
</feature>
<organism evidence="6 7">
    <name type="scientific">Pipistrellus kuhlii</name>
    <name type="common">Kuhl's pipistrelle</name>
    <dbReference type="NCBI Taxonomy" id="59472"/>
    <lineage>
        <taxon>Eukaryota</taxon>
        <taxon>Metazoa</taxon>
        <taxon>Chordata</taxon>
        <taxon>Craniata</taxon>
        <taxon>Vertebrata</taxon>
        <taxon>Euteleostomi</taxon>
        <taxon>Mammalia</taxon>
        <taxon>Eutheria</taxon>
        <taxon>Laurasiatheria</taxon>
        <taxon>Chiroptera</taxon>
        <taxon>Yangochiroptera</taxon>
        <taxon>Vespertilionidae</taxon>
        <taxon>Pipistrellus</taxon>
    </lineage>
</organism>
<dbReference type="Gene3D" id="3.90.1720.10">
    <property type="entry name" value="endopeptidase domain like (from Nostoc punctiforme)"/>
    <property type="match status" value="5"/>
</dbReference>
<sequence length="624" mass="70333">MASLREEPKPGDLIEISRIGSSHWALYVGDGYVIHLAPPGEMSEGGAPTGLGVVKRELLKEVVENCSYEVNNHLDHLYKPRPIMEMLTAAEEMVGMEMEYSVLSRSSEHFVTDLRYGKASGRQFREEPKPGDLIEISRIGSSHWALYEGDGYVIHLAPPGEKSGAGTPTSLEVVKRQLLEAVVENSSYKVNNHLDHLYKPRPIKKILKSGKEMVGKEMEDNDLRRNSEHFVFDLRYGKARSRQFREEPKPGDLIEISRIGSSHWVLYEGDGYVIHLAPPEENSEAGSPTGLGVVKRELLVDVAENCSYKVNNYLDHVYTPWPMKKIIELGNWLVGRKTEYPVLSRNCEHFVTDLRYSNFPSQQREEEPRPGDMIEISHQFYCTWALYVGEGDVIHLAPPGQSRSTGFSKLPMFLRGRAEVKKEPLQMAASGSPYKVNNHLDHKYRPRPVDEIITSAKKMIGDQKTYIVLLKNSERFVADLRYGLSRRELSSDDPMPGDLLEISQGVHKHWAIYVGAGYVIHAATKGVSCGPSCSSNVRDYVVKWEPLRAVAEGNKVKVNNYLDNKPTGWRVSQLVLLRLCHNPGCFPVLPRSNEYMKKPLKSPVRGCVKHQLSPCAWFSLALAS</sequence>
<dbReference type="PANTHER" id="PTHR13943">
    <property type="entry name" value="HRAS-LIKE SUPPRESSOR - RELATED"/>
    <property type="match status" value="1"/>
</dbReference>
<proteinExistence type="inferred from homology"/>
<evidence type="ECO:0000256" key="3">
    <source>
        <dbReference type="ARBA" id="ARBA00022801"/>
    </source>
</evidence>
<dbReference type="GO" id="GO:0016410">
    <property type="term" value="F:N-acyltransferase activity"/>
    <property type="evidence" value="ECO:0007669"/>
    <property type="project" value="TreeGrafter"/>
</dbReference>
<feature type="domain" description="LRAT" evidence="5">
    <location>
        <begin position="133"/>
        <end position="243"/>
    </location>
</feature>
<protein>
    <recommendedName>
        <fullName evidence="5">LRAT domain-containing protein</fullName>
    </recommendedName>
</protein>
<dbReference type="EMBL" id="JACAGB010000059">
    <property type="protein sequence ID" value="KAF6279518.1"/>
    <property type="molecule type" value="Genomic_DNA"/>
</dbReference>
<dbReference type="PANTHER" id="PTHR13943:SF36">
    <property type="entry name" value="PHOSPHOLIPASE A AND ACYLTRANSFERASE 4"/>
    <property type="match status" value="1"/>
</dbReference>
<dbReference type="AlphaFoldDB" id="A0A7J7RTR0"/>
<keyword evidence="2" id="KW-0808">Transferase</keyword>
<dbReference type="InterPro" id="IPR051496">
    <property type="entry name" value="H-rev107_PLA/AT"/>
</dbReference>
<dbReference type="GO" id="GO:0070292">
    <property type="term" value="P:N-acylphosphatidylethanolamine metabolic process"/>
    <property type="evidence" value="ECO:0007669"/>
    <property type="project" value="TreeGrafter"/>
</dbReference>